<dbReference type="Pfam" id="PF00067">
    <property type="entry name" value="p450"/>
    <property type="match status" value="1"/>
</dbReference>
<comment type="caution">
    <text evidence="14">The sequence shown here is derived from an EMBL/GenBank/DDBJ whole genome shotgun (WGS) entry which is preliminary data.</text>
</comment>
<keyword evidence="13" id="KW-0812">Transmembrane</keyword>
<dbReference type="Proteomes" id="UP001474421">
    <property type="component" value="Unassembled WGS sequence"/>
</dbReference>
<evidence type="ECO:0000256" key="12">
    <source>
        <dbReference type="PIRSR" id="PIRSR602401-1"/>
    </source>
</evidence>
<dbReference type="GO" id="GO:0006805">
    <property type="term" value="P:xenobiotic metabolic process"/>
    <property type="evidence" value="ECO:0007669"/>
    <property type="project" value="TreeGrafter"/>
</dbReference>
<sequence length="539" mass="62114">MSAAQTYKAQRWRRVNKRGSRCPGSYPPHLGQHFSSPLQMALLNFVFSSPASVVLLLFLLLLASFYWPALFQKSSLKLPPGPLPLPIIGHLHLLDFKRQDKSLLKLAKKYGPIFTLYFGFKKVVVLTGYEAVKDALVNFTEEFVDRPSIPIFEQIQHGNGVFFSTGELWRTTRRFTVSTMRNLGMGKKHIEECITEELSFLIENINSFEGEPFNLRTFNAAATNITFVLLFGERFEYNNPTFLTLQRLIDEVMCLLGSPALHLFNFYPFLGFLFTVHKTLLQKIEEVRVIIRDYIKSSRQDLNGNCFRSYTEALVFKQQQDTNKRQNLFHEDNLIASILDLVMAGTETTATTLQWAVLLAMRYPEMQKKVQEEIGRVVKPGHWVTYEDRRHMPFTNAVIHEVQRFITLLPHVPRSTSVDTHFRGYFLPKGTMVIPSLTSVLLDQSQWETPHEFNPNHFLDPSGNFVKKDAFVPYSLGRRNCIGESLAKMELFLFFTGLLQKFTFRPPPGLTETDLDLEVPKTTFTLRPQPQLTWAVLRE</sequence>
<reference evidence="14 15" key="1">
    <citation type="journal article" date="2024" name="Proc. Natl. Acad. Sci. U.S.A.">
        <title>The genetic regulatory architecture and epigenomic basis for age-related changes in rattlesnake venom.</title>
        <authorList>
            <person name="Hogan M.P."/>
            <person name="Holding M.L."/>
            <person name="Nystrom G.S."/>
            <person name="Colston T.J."/>
            <person name="Bartlett D.A."/>
            <person name="Mason A.J."/>
            <person name="Ellsworth S.A."/>
            <person name="Rautsaw R.M."/>
            <person name="Lawrence K.C."/>
            <person name="Strickland J.L."/>
            <person name="He B."/>
            <person name="Fraser P."/>
            <person name="Margres M.J."/>
            <person name="Gilbert D.M."/>
            <person name="Gibbs H.L."/>
            <person name="Parkinson C.L."/>
            <person name="Rokyta D.R."/>
        </authorList>
    </citation>
    <scope>NUCLEOTIDE SEQUENCE [LARGE SCALE GENOMIC DNA]</scope>
    <source>
        <strain evidence="14">DRR0105</strain>
    </source>
</reference>
<feature type="transmembrane region" description="Helical" evidence="13">
    <location>
        <begin position="42"/>
        <end position="67"/>
    </location>
</feature>
<dbReference type="FunFam" id="1.10.630.10:FF:000010">
    <property type="entry name" value="cytochrome P450 2W1 isoform X2"/>
    <property type="match status" value="1"/>
</dbReference>
<evidence type="ECO:0000256" key="4">
    <source>
        <dbReference type="ARBA" id="ARBA00022617"/>
    </source>
</evidence>
<comment type="subcellular location">
    <subcellularLocation>
        <location evidence="2">Microsome membrane</location>
    </subcellularLocation>
</comment>
<dbReference type="InterPro" id="IPR050182">
    <property type="entry name" value="Cytochrome_P450_fam2"/>
</dbReference>
<evidence type="ECO:0000313" key="15">
    <source>
        <dbReference type="Proteomes" id="UP001474421"/>
    </source>
</evidence>
<evidence type="ECO:0000256" key="11">
    <source>
        <dbReference type="ARBA" id="ARBA00023136"/>
    </source>
</evidence>
<accession>A0AAW1AUL1</accession>
<dbReference type="Gene3D" id="1.10.630.10">
    <property type="entry name" value="Cytochrome P450"/>
    <property type="match status" value="1"/>
</dbReference>
<protein>
    <submittedName>
        <fullName evidence="14">Cytochrome P450 2W1-like</fullName>
    </submittedName>
</protein>
<keyword evidence="11 13" id="KW-0472">Membrane</keyword>
<comment type="similarity">
    <text evidence="3">Belongs to the cytochrome P450 family.</text>
</comment>
<gene>
    <name evidence="14" type="ORF">NXF25_016378</name>
</gene>
<evidence type="ECO:0000256" key="7">
    <source>
        <dbReference type="ARBA" id="ARBA00022848"/>
    </source>
</evidence>
<dbReference type="PRINTS" id="PR00463">
    <property type="entry name" value="EP450I"/>
</dbReference>
<evidence type="ECO:0000256" key="13">
    <source>
        <dbReference type="SAM" id="Phobius"/>
    </source>
</evidence>
<comment type="cofactor">
    <cofactor evidence="1 12">
        <name>heme</name>
        <dbReference type="ChEBI" id="CHEBI:30413"/>
    </cofactor>
</comment>
<dbReference type="GO" id="GO:0020037">
    <property type="term" value="F:heme binding"/>
    <property type="evidence" value="ECO:0007669"/>
    <property type="project" value="InterPro"/>
</dbReference>
<evidence type="ECO:0000256" key="2">
    <source>
        <dbReference type="ARBA" id="ARBA00004524"/>
    </source>
</evidence>
<keyword evidence="13" id="KW-1133">Transmembrane helix</keyword>
<dbReference type="GO" id="GO:0006082">
    <property type="term" value="P:organic acid metabolic process"/>
    <property type="evidence" value="ECO:0007669"/>
    <property type="project" value="TreeGrafter"/>
</dbReference>
<dbReference type="EMBL" id="JAOTOJ010000014">
    <property type="protein sequence ID" value="KAK9393116.1"/>
    <property type="molecule type" value="Genomic_DNA"/>
</dbReference>
<dbReference type="GO" id="GO:0005506">
    <property type="term" value="F:iron ion binding"/>
    <property type="evidence" value="ECO:0007669"/>
    <property type="project" value="InterPro"/>
</dbReference>
<dbReference type="GO" id="GO:0016712">
    <property type="term" value="F:oxidoreductase activity, acting on paired donors, with incorporation or reduction of molecular oxygen, reduced flavin or flavoprotein as one donor, and incorporation of one atom of oxygen"/>
    <property type="evidence" value="ECO:0007669"/>
    <property type="project" value="TreeGrafter"/>
</dbReference>
<evidence type="ECO:0000313" key="14">
    <source>
        <dbReference type="EMBL" id="KAK9393116.1"/>
    </source>
</evidence>
<keyword evidence="10" id="KW-0503">Monooxygenase</keyword>
<keyword evidence="15" id="KW-1185">Reference proteome</keyword>
<dbReference type="SUPFAM" id="SSF48264">
    <property type="entry name" value="Cytochrome P450"/>
    <property type="match status" value="1"/>
</dbReference>
<keyword evidence="9 12" id="KW-0408">Iron</keyword>
<dbReference type="GO" id="GO:0046222">
    <property type="term" value="P:aflatoxin metabolic process"/>
    <property type="evidence" value="ECO:0007669"/>
    <property type="project" value="UniProtKB-ARBA"/>
</dbReference>
<evidence type="ECO:0000256" key="1">
    <source>
        <dbReference type="ARBA" id="ARBA00001971"/>
    </source>
</evidence>
<evidence type="ECO:0000256" key="9">
    <source>
        <dbReference type="ARBA" id="ARBA00023004"/>
    </source>
</evidence>
<keyword evidence="8" id="KW-0560">Oxidoreductase</keyword>
<keyword evidence="7" id="KW-0492">Microsome</keyword>
<dbReference type="PANTHER" id="PTHR24300">
    <property type="entry name" value="CYTOCHROME P450 508A4-RELATED"/>
    <property type="match status" value="1"/>
</dbReference>
<feature type="binding site" description="axial binding residue" evidence="12">
    <location>
        <position position="481"/>
    </location>
    <ligand>
        <name>heme</name>
        <dbReference type="ChEBI" id="CHEBI:30413"/>
    </ligand>
    <ligandPart>
        <name>Fe</name>
        <dbReference type="ChEBI" id="CHEBI:18248"/>
    </ligandPart>
</feature>
<evidence type="ECO:0000256" key="6">
    <source>
        <dbReference type="ARBA" id="ARBA00022824"/>
    </source>
</evidence>
<evidence type="ECO:0000256" key="3">
    <source>
        <dbReference type="ARBA" id="ARBA00010617"/>
    </source>
</evidence>
<proteinExistence type="inferred from homology"/>
<keyword evidence="6" id="KW-0256">Endoplasmic reticulum</keyword>
<dbReference type="AlphaFoldDB" id="A0AAW1AUL1"/>
<dbReference type="InterPro" id="IPR036396">
    <property type="entry name" value="Cyt_P450_sf"/>
</dbReference>
<dbReference type="InterPro" id="IPR002401">
    <property type="entry name" value="Cyt_P450_E_grp-I"/>
</dbReference>
<keyword evidence="4 12" id="KW-0349">Heme</keyword>
<dbReference type="PRINTS" id="PR00385">
    <property type="entry name" value="P450"/>
</dbReference>
<organism evidence="14 15">
    <name type="scientific">Crotalus adamanteus</name>
    <name type="common">Eastern diamondback rattlesnake</name>
    <dbReference type="NCBI Taxonomy" id="8729"/>
    <lineage>
        <taxon>Eukaryota</taxon>
        <taxon>Metazoa</taxon>
        <taxon>Chordata</taxon>
        <taxon>Craniata</taxon>
        <taxon>Vertebrata</taxon>
        <taxon>Euteleostomi</taxon>
        <taxon>Lepidosauria</taxon>
        <taxon>Squamata</taxon>
        <taxon>Bifurcata</taxon>
        <taxon>Unidentata</taxon>
        <taxon>Episquamata</taxon>
        <taxon>Toxicofera</taxon>
        <taxon>Serpentes</taxon>
        <taxon>Colubroidea</taxon>
        <taxon>Viperidae</taxon>
        <taxon>Crotalinae</taxon>
        <taxon>Crotalus</taxon>
    </lineage>
</organism>
<keyword evidence="5 12" id="KW-0479">Metal-binding</keyword>
<dbReference type="InterPro" id="IPR001128">
    <property type="entry name" value="Cyt_P450"/>
</dbReference>
<dbReference type="GO" id="GO:0005737">
    <property type="term" value="C:cytoplasm"/>
    <property type="evidence" value="ECO:0007669"/>
    <property type="project" value="TreeGrafter"/>
</dbReference>
<evidence type="ECO:0000256" key="5">
    <source>
        <dbReference type="ARBA" id="ARBA00022723"/>
    </source>
</evidence>
<evidence type="ECO:0000256" key="10">
    <source>
        <dbReference type="ARBA" id="ARBA00023033"/>
    </source>
</evidence>
<dbReference type="PANTHER" id="PTHR24300:SF291">
    <property type="entry name" value="CYTOCHROME P450 2W1"/>
    <property type="match status" value="1"/>
</dbReference>
<name>A0AAW1AUL1_CROAD</name>
<evidence type="ECO:0000256" key="8">
    <source>
        <dbReference type="ARBA" id="ARBA00023002"/>
    </source>
</evidence>